<dbReference type="AlphaFoldDB" id="A0AAN9KQH6"/>
<keyword evidence="2" id="KW-0812">Transmembrane</keyword>
<reference evidence="3 4" key="1">
    <citation type="submission" date="2024-01" db="EMBL/GenBank/DDBJ databases">
        <title>The genomes of 5 underutilized Papilionoideae crops provide insights into root nodulation and disease resistanc.</title>
        <authorList>
            <person name="Jiang F."/>
        </authorList>
    </citation>
    <scope>NUCLEOTIDE SEQUENCE [LARGE SCALE GENOMIC DNA]</scope>
    <source>
        <strain evidence="3">LVBAO_FW01</strain>
        <tissue evidence="3">Leaves</tissue>
    </source>
</reference>
<accession>A0AAN9KQH6</accession>
<dbReference type="PANTHER" id="PTHR45650">
    <property type="entry name" value="GDSL-LIKE LIPASE/ACYLHYDROLASE-RELATED"/>
    <property type="match status" value="1"/>
</dbReference>
<evidence type="ECO:0000256" key="1">
    <source>
        <dbReference type="ARBA" id="ARBA00008668"/>
    </source>
</evidence>
<comment type="caution">
    <text evidence="3">The sequence shown here is derived from an EMBL/GenBank/DDBJ whole genome shotgun (WGS) entry which is preliminary data.</text>
</comment>
<name>A0AAN9KQH6_CANGL</name>
<dbReference type="Proteomes" id="UP001367508">
    <property type="component" value="Unassembled WGS sequence"/>
</dbReference>
<keyword evidence="4" id="KW-1185">Reference proteome</keyword>
<dbReference type="InterPro" id="IPR051238">
    <property type="entry name" value="GDSL_esterase/lipase"/>
</dbReference>
<feature type="transmembrane region" description="Helical" evidence="2">
    <location>
        <begin position="36"/>
        <end position="57"/>
    </location>
</feature>
<evidence type="ECO:0000313" key="3">
    <source>
        <dbReference type="EMBL" id="KAK7321494.1"/>
    </source>
</evidence>
<evidence type="ECO:0000256" key="2">
    <source>
        <dbReference type="SAM" id="Phobius"/>
    </source>
</evidence>
<proteinExistence type="inferred from homology"/>
<keyword evidence="2" id="KW-0472">Membrane</keyword>
<dbReference type="EMBL" id="JAYMYQ010000007">
    <property type="protein sequence ID" value="KAK7321494.1"/>
    <property type="molecule type" value="Genomic_DNA"/>
</dbReference>
<evidence type="ECO:0000313" key="4">
    <source>
        <dbReference type="Proteomes" id="UP001367508"/>
    </source>
</evidence>
<dbReference type="PANTHER" id="PTHR45650:SF16">
    <property type="entry name" value="OS02G0732800 PROTEIN"/>
    <property type="match status" value="1"/>
</dbReference>
<sequence length="221" mass="24388">MNPPSQTPSYPYLSVEEMTMACIFSLSKLHMPGVAWMIRLAIIVFPIFSPAAIALAAQPVTYIFGDSLTDVGNNNFLQYSITKSNYPCLAGCNDHVNNFLQPFLADGQRYTHGEFIELLISTLDQQLQTQALVVYACQTQSCAATVMSLYFGMPSTLQIQPTLILQPPPSVAVAVYGHHHMSSNHFVGGFYVAEHVFLETSIDPNHLDTESTVCLQKQPPQ</sequence>
<gene>
    <name evidence="3" type="ORF">VNO77_32202</name>
</gene>
<protein>
    <submittedName>
        <fullName evidence="3">Uncharacterized protein</fullName>
    </submittedName>
</protein>
<keyword evidence="2" id="KW-1133">Transmembrane helix</keyword>
<organism evidence="3 4">
    <name type="scientific">Canavalia gladiata</name>
    <name type="common">Sword bean</name>
    <name type="synonym">Dolichos gladiatus</name>
    <dbReference type="NCBI Taxonomy" id="3824"/>
    <lineage>
        <taxon>Eukaryota</taxon>
        <taxon>Viridiplantae</taxon>
        <taxon>Streptophyta</taxon>
        <taxon>Embryophyta</taxon>
        <taxon>Tracheophyta</taxon>
        <taxon>Spermatophyta</taxon>
        <taxon>Magnoliopsida</taxon>
        <taxon>eudicotyledons</taxon>
        <taxon>Gunneridae</taxon>
        <taxon>Pentapetalae</taxon>
        <taxon>rosids</taxon>
        <taxon>fabids</taxon>
        <taxon>Fabales</taxon>
        <taxon>Fabaceae</taxon>
        <taxon>Papilionoideae</taxon>
        <taxon>50 kb inversion clade</taxon>
        <taxon>NPAAA clade</taxon>
        <taxon>indigoferoid/millettioid clade</taxon>
        <taxon>Phaseoleae</taxon>
        <taxon>Canavalia</taxon>
    </lineage>
</organism>
<comment type="similarity">
    <text evidence="1">Belongs to the 'GDSL' lipolytic enzyme family.</text>
</comment>